<evidence type="ECO:0000259" key="1">
    <source>
        <dbReference type="PROSITE" id="PS50222"/>
    </source>
</evidence>
<dbReference type="InterPro" id="IPR011992">
    <property type="entry name" value="EF-hand-dom_pair"/>
</dbReference>
<evidence type="ECO:0000313" key="2">
    <source>
        <dbReference type="EMBL" id="MFC0842326.1"/>
    </source>
</evidence>
<gene>
    <name evidence="2" type="ORF">ACFH04_01040</name>
</gene>
<accession>A0ABV6TAQ0</accession>
<keyword evidence="3" id="KW-1185">Reference proteome</keyword>
<feature type="domain" description="EF-hand" evidence="1">
    <location>
        <begin position="5"/>
        <end position="40"/>
    </location>
</feature>
<dbReference type="PROSITE" id="PS50222">
    <property type="entry name" value="EF_HAND_2"/>
    <property type="match status" value="2"/>
</dbReference>
<name>A0ABV6TAQ0_9ACTN</name>
<organism evidence="2 3">
    <name type="scientific">Streptomyces noboritoensis</name>
    <dbReference type="NCBI Taxonomy" id="67337"/>
    <lineage>
        <taxon>Bacteria</taxon>
        <taxon>Bacillati</taxon>
        <taxon>Actinomycetota</taxon>
        <taxon>Actinomycetes</taxon>
        <taxon>Kitasatosporales</taxon>
        <taxon>Streptomycetaceae</taxon>
        <taxon>Streptomyces</taxon>
    </lineage>
</organism>
<dbReference type="Pfam" id="PF13499">
    <property type="entry name" value="EF-hand_7"/>
    <property type="match status" value="1"/>
</dbReference>
<sequence length="168" mass="18161">MATAGKGQIFELRFDQFDVNQDGRIDRSDFEQEANRLIRAFGSDPESPRALVLKQSYIGVYEYIVSKADVKSGALSREEFVAASKAAITDRGGVGFAEVMAPYVYACANLCDVDGDGMISQDEFSTWLTVIGAPADAVGEAYQAIDTDKDGKVSIDEFVSAVRSHVLG</sequence>
<comment type="caution">
    <text evidence="2">The sequence shown here is derived from an EMBL/GenBank/DDBJ whole genome shotgun (WGS) entry which is preliminary data.</text>
</comment>
<proteinExistence type="predicted"/>
<reference evidence="2 3" key="1">
    <citation type="submission" date="2024-09" db="EMBL/GenBank/DDBJ databases">
        <authorList>
            <person name="Sun Q."/>
            <person name="Mori K."/>
        </authorList>
    </citation>
    <scope>NUCLEOTIDE SEQUENCE [LARGE SCALE GENOMIC DNA]</scope>
    <source>
        <strain evidence="2 3">JCM 4557</strain>
    </source>
</reference>
<feature type="domain" description="EF-hand" evidence="1">
    <location>
        <begin position="133"/>
        <end position="168"/>
    </location>
</feature>
<dbReference type="SUPFAM" id="SSF47473">
    <property type="entry name" value="EF-hand"/>
    <property type="match status" value="1"/>
</dbReference>
<dbReference type="InterPro" id="IPR002048">
    <property type="entry name" value="EF_hand_dom"/>
</dbReference>
<dbReference type="PROSITE" id="PS00018">
    <property type="entry name" value="EF_HAND_1"/>
    <property type="match status" value="2"/>
</dbReference>
<dbReference type="RefSeq" id="WP_190093533.1">
    <property type="nucleotide sequence ID" value="NZ_JBHMQV010000001.1"/>
</dbReference>
<protein>
    <submittedName>
        <fullName evidence="2">EF-hand domain-containing protein</fullName>
    </submittedName>
</protein>
<dbReference type="Pfam" id="PF13202">
    <property type="entry name" value="EF-hand_5"/>
    <property type="match status" value="1"/>
</dbReference>
<dbReference type="EMBL" id="JBHMQV010000001">
    <property type="protein sequence ID" value="MFC0842326.1"/>
    <property type="molecule type" value="Genomic_DNA"/>
</dbReference>
<evidence type="ECO:0000313" key="3">
    <source>
        <dbReference type="Proteomes" id="UP001589887"/>
    </source>
</evidence>
<dbReference type="Gene3D" id="1.10.238.10">
    <property type="entry name" value="EF-hand"/>
    <property type="match status" value="1"/>
</dbReference>
<dbReference type="CDD" id="cd00051">
    <property type="entry name" value="EFh"/>
    <property type="match status" value="1"/>
</dbReference>
<dbReference type="SMART" id="SM00054">
    <property type="entry name" value="EFh"/>
    <property type="match status" value="3"/>
</dbReference>
<dbReference type="Proteomes" id="UP001589887">
    <property type="component" value="Unassembled WGS sequence"/>
</dbReference>
<dbReference type="InterPro" id="IPR018247">
    <property type="entry name" value="EF_Hand_1_Ca_BS"/>
</dbReference>